<dbReference type="InterPro" id="IPR051531">
    <property type="entry name" value="N-acetyltransferase"/>
</dbReference>
<dbReference type="RefSeq" id="WP_009581022.1">
    <property type="nucleotide sequence ID" value="NZ_AMZN01000051.1"/>
</dbReference>
<dbReference type="PANTHER" id="PTHR43792">
    <property type="entry name" value="GNAT FAMILY, PUTATIVE (AFU_ORTHOLOGUE AFUA_3G00765)-RELATED-RELATED"/>
    <property type="match status" value="1"/>
</dbReference>
<dbReference type="Gene3D" id="3.40.630.30">
    <property type="match status" value="1"/>
</dbReference>
<dbReference type="Proteomes" id="UP000011135">
    <property type="component" value="Unassembled WGS sequence"/>
</dbReference>
<evidence type="ECO:0000313" key="2">
    <source>
        <dbReference type="EMBL" id="ELR70658.1"/>
    </source>
</evidence>
<dbReference type="AlphaFoldDB" id="L8JR26"/>
<dbReference type="InterPro" id="IPR016181">
    <property type="entry name" value="Acyl_CoA_acyltransferase"/>
</dbReference>
<keyword evidence="2" id="KW-0808">Transferase</keyword>
<name>L8JR26_9BACT</name>
<dbReference type="eggNOG" id="COG1670">
    <property type="taxonomic scope" value="Bacteria"/>
</dbReference>
<dbReference type="STRING" id="1237149.C900_03639"/>
<accession>L8JR26</accession>
<dbReference type="PANTHER" id="PTHR43792:SF1">
    <property type="entry name" value="N-ACETYLTRANSFERASE DOMAIN-CONTAINING PROTEIN"/>
    <property type="match status" value="1"/>
</dbReference>
<protein>
    <submittedName>
        <fullName evidence="2">Acetyltransferase, GNAT family</fullName>
    </submittedName>
</protein>
<evidence type="ECO:0000259" key="1">
    <source>
        <dbReference type="PROSITE" id="PS51186"/>
    </source>
</evidence>
<dbReference type="OrthoDB" id="9788916at2"/>
<comment type="caution">
    <text evidence="2">The sequence shown here is derived from an EMBL/GenBank/DDBJ whole genome shotgun (WGS) entry which is preliminary data.</text>
</comment>
<dbReference type="Pfam" id="PF13302">
    <property type="entry name" value="Acetyltransf_3"/>
    <property type="match status" value="1"/>
</dbReference>
<keyword evidence="3" id="KW-1185">Reference proteome</keyword>
<dbReference type="PROSITE" id="PS51186">
    <property type="entry name" value="GNAT"/>
    <property type="match status" value="1"/>
</dbReference>
<gene>
    <name evidence="2" type="ORF">C900_03639</name>
</gene>
<evidence type="ECO:0000313" key="3">
    <source>
        <dbReference type="Proteomes" id="UP000011135"/>
    </source>
</evidence>
<dbReference type="InterPro" id="IPR000182">
    <property type="entry name" value="GNAT_dom"/>
</dbReference>
<proteinExistence type="predicted"/>
<dbReference type="EMBL" id="AMZN01000051">
    <property type="protein sequence ID" value="ELR70658.1"/>
    <property type="molecule type" value="Genomic_DNA"/>
</dbReference>
<reference evidence="2 3" key="1">
    <citation type="submission" date="2012-12" db="EMBL/GenBank/DDBJ databases">
        <title>Genome assembly of Fulvivirga imtechensis AK7.</title>
        <authorList>
            <person name="Nupur N."/>
            <person name="Khatri I."/>
            <person name="Kumar R."/>
            <person name="Subramanian S."/>
            <person name="Pinnaka A."/>
        </authorList>
    </citation>
    <scope>NUCLEOTIDE SEQUENCE [LARGE SCALE GENOMIC DNA]</scope>
    <source>
        <strain evidence="2 3">AK7</strain>
    </source>
</reference>
<dbReference type="SUPFAM" id="SSF55729">
    <property type="entry name" value="Acyl-CoA N-acyltransferases (Nat)"/>
    <property type="match status" value="1"/>
</dbReference>
<dbReference type="GO" id="GO:0016747">
    <property type="term" value="F:acyltransferase activity, transferring groups other than amino-acyl groups"/>
    <property type="evidence" value="ECO:0007669"/>
    <property type="project" value="InterPro"/>
</dbReference>
<feature type="domain" description="N-acetyltransferase" evidence="1">
    <location>
        <begin position="11"/>
        <end position="171"/>
    </location>
</feature>
<sequence>MINYVIETDRLGLRNWQDSDLPPFSKMNQDHEVMKYFPGVTSKQESKAFIIRMQEHFSQHGFCYFAVDRLDTGQFIGFTGLLHQNFTGLFPPFVDMGWRIRKEDWYNGFATEAAKACLEYALAKPDLEEVYAIAPKVNKPSQKVMKKIGMTLKEEFNHPKLKGYPMLERCVLYWTGKPR</sequence>
<organism evidence="2 3">
    <name type="scientific">Fulvivirga imtechensis AK7</name>
    <dbReference type="NCBI Taxonomy" id="1237149"/>
    <lineage>
        <taxon>Bacteria</taxon>
        <taxon>Pseudomonadati</taxon>
        <taxon>Bacteroidota</taxon>
        <taxon>Cytophagia</taxon>
        <taxon>Cytophagales</taxon>
        <taxon>Fulvivirgaceae</taxon>
        <taxon>Fulvivirga</taxon>
    </lineage>
</organism>